<dbReference type="Proteomes" id="UP000327013">
    <property type="component" value="Unassembled WGS sequence"/>
</dbReference>
<keyword evidence="5" id="KW-1185">Reference proteome</keyword>
<evidence type="ECO:0000259" key="3">
    <source>
        <dbReference type="PROSITE" id="PS50011"/>
    </source>
</evidence>
<dbReference type="GO" id="GO:0005524">
    <property type="term" value="F:ATP binding"/>
    <property type="evidence" value="ECO:0007669"/>
    <property type="project" value="InterPro"/>
</dbReference>
<evidence type="ECO:0000256" key="1">
    <source>
        <dbReference type="ARBA" id="ARBA00008874"/>
    </source>
</evidence>
<sequence length="350" mass="38978">MAHEEEEEAKRIVQYPLDPHSYEIFDEAGVGASSFVYKAVCLPMNSTMVSIKVIDLDQSSRWQSNPPPLSHPNILSAHCSFPVGQRVWVVMPFMSGGSLQSIMASSFPDGLPEPCIAIILKETLTALSYLHTHQHLHKDINAGNIFIDSNGSVKLAYFGVSPSIYESLNSTPQEDAPYWLAPEVIHSEQGYGIKADIWSFGITALELAHGRPPLSCPPPSKLENLSKPFRDMLVSCLQQDPSKRPSAETLLKHPVFKNCKGSDFLAENVLQGLPSVEEIQERFKRLTTNNNGDDAALRGKEGGELSNEEEQMAQLIEWQRAELKNEREKKLEVEVELSRLKLQISNSHSC</sequence>
<dbReference type="Pfam" id="PF00069">
    <property type="entry name" value="Pkinase"/>
    <property type="match status" value="1"/>
</dbReference>
<dbReference type="PROSITE" id="PS50011">
    <property type="entry name" value="PROTEIN_KINASE_DOM"/>
    <property type="match status" value="1"/>
</dbReference>
<dbReference type="PANTHER" id="PTHR48014">
    <property type="entry name" value="SERINE/THREONINE-PROTEIN KINASE FRAY2"/>
    <property type="match status" value="1"/>
</dbReference>
<dbReference type="PANTHER" id="PTHR48014:SF7">
    <property type="entry name" value="SERINE_THREONINE-PROTEIN KINASE BLUS1"/>
    <property type="match status" value="1"/>
</dbReference>
<name>A0A5N6L5Q6_9ROSI</name>
<comment type="similarity">
    <text evidence="1">Belongs to the protein kinase superfamily. STE Ser/Thr protein kinase family. STE20 subfamily.</text>
</comment>
<gene>
    <name evidence="4" type="ORF">FH972_027021</name>
</gene>
<comment type="caution">
    <text evidence="4">The sequence shown here is derived from an EMBL/GenBank/DDBJ whole genome shotgun (WGS) entry which is preliminary data.</text>
</comment>
<dbReference type="AlphaFoldDB" id="A0A5N6L5Q6"/>
<protein>
    <recommendedName>
        <fullName evidence="3">Protein kinase domain-containing protein</fullName>
    </recommendedName>
</protein>
<proteinExistence type="inferred from homology"/>
<dbReference type="SUPFAM" id="SSF56112">
    <property type="entry name" value="Protein kinase-like (PK-like)"/>
    <property type="match status" value="1"/>
</dbReference>
<dbReference type="InterPro" id="IPR047173">
    <property type="entry name" value="STRAD_A/B-like"/>
</dbReference>
<organism evidence="4 5">
    <name type="scientific">Carpinus fangiana</name>
    <dbReference type="NCBI Taxonomy" id="176857"/>
    <lineage>
        <taxon>Eukaryota</taxon>
        <taxon>Viridiplantae</taxon>
        <taxon>Streptophyta</taxon>
        <taxon>Embryophyta</taxon>
        <taxon>Tracheophyta</taxon>
        <taxon>Spermatophyta</taxon>
        <taxon>Magnoliopsida</taxon>
        <taxon>eudicotyledons</taxon>
        <taxon>Gunneridae</taxon>
        <taxon>Pentapetalae</taxon>
        <taxon>rosids</taxon>
        <taxon>fabids</taxon>
        <taxon>Fagales</taxon>
        <taxon>Betulaceae</taxon>
        <taxon>Carpinus</taxon>
    </lineage>
</organism>
<evidence type="ECO:0000313" key="5">
    <source>
        <dbReference type="Proteomes" id="UP000327013"/>
    </source>
</evidence>
<dbReference type="GO" id="GO:1902456">
    <property type="term" value="P:regulation of stomatal opening"/>
    <property type="evidence" value="ECO:0007669"/>
    <property type="project" value="TreeGrafter"/>
</dbReference>
<dbReference type="GO" id="GO:0004672">
    <property type="term" value="F:protein kinase activity"/>
    <property type="evidence" value="ECO:0007669"/>
    <property type="project" value="InterPro"/>
</dbReference>
<dbReference type="GO" id="GO:0043539">
    <property type="term" value="F:protein serine/threonine kinase activator activity"/>
    <property type="evidence" value="ECO:0007669"/>
    <property type="project" value="InterPro"/>
</dbReference>
<evidence type="ECO:0000313" key="4">
    <source>
        <dbReference type="EMBL" id="KAB9309894.1"/>
    </source>
</evidence>
<accession>A0A5N6L5Q6</accession>
<dbReference type="Gene3D" id="3.30.200.20">
    <property type="entry name" value="Phosphorylase Kinase, domain 1"/>
    <property type="match status" value="1"/>
</dbReference>
<dbReference type="InterPro" id="IPR000719">
    <property type="entry name" value="Prot_kinase_dom"/>
</dbReference>
<feature type="region of interest" description="Disordered" evidence="2">
    <location>
        <begin position="289"/>
        <end position="308"/>
    </location>
</feature>
<feature type="domain" description="Protein kinase" evidence="3">
    <location>
        <begin position="22"/>
        <end position="256"/>
    </location>
</feature>
<dbReference type="EMBL" id="VIBQ01000190">
    <property type="protein sequence ID" value="KAB9309894.1"/>
    <property type="molecule type" value="Genomic_DNA"/>
</dbReference>
<dbReference type="OrthoDB" id="248923at2759"/>
<dbReference type="InterPro" id="IPR011009">
    <property type="entry name" value="Kinase-like_dom_sf"/>
</dbReference>
<dbReference type="Gene3D" id="1.10.510.10">
    <property type="entry name" value="Transferase(Phosphotransferase) domain 1"/>
    <property type="match status" value="1"/>
</dbReference>
<reference evidence="4 5" key="1">
    <citation type="submission" date="2019-06" db="EMBL/GenBank/DDBJ databases">
        <title>A chromosomal-level reference genome of Carpinus fangiana (Coryloideae, Betulaceae).</title>
        <authorList>
            <person name="Yang X."/>
            <person name="Wang Z."/>
            <person name="Zhang L."/>
            <person name="Hao G."/>
            <person name="Liu J."/>
            <person name="Yang Y."/>
        </authorList>
    </citation>
    <scope>NUCLEOTIDE SEQUENCE [LARGE SCALE GENOMIC DNA]</scope>
    <source>
        <strain evidence="4">Cfa_2016G</strain>
        <tissue evidence="4">Leaf</tissue>
    </source>
</reference>
<evidence type="ECO:0000256" key="2">
    <source>
        <dbReference type="SAM" id="MobiDB-lite"/>
    </source>
</evidence>